<keyword evidence="3" id="KW-1185">Reference proteome</keyword>
<dbReference type="Pfam" id="PF26045">
    <property type="entry name" value="OB_2TM_halo"/>
    <property type="match status" value="1"/>
</dbReference>
<evidence type="ECO:0000256" key="1">
    <source>
        <dbReference type="SAM" id="Phobius"/>
    </source>
</evidence>
<accession>M0PL70</accession>
<name>M0PL70_9EURY</name>
<organism evidence="2 3">
    <name type="scientific">Halorubrum kocurii JCM 14978</name>
    <dbReference type="NCBI Taxonomy" id="1230456"/>
    <lineage>
        <taxon>Archaea</taxon>
        <taxon>Methanobacteriati</taxon>
        <taxon>Methanobacteriota</taxon>
        <taxon>Stenosarchaea group</taxon>
        <taxon>Halobacteria</taxon>
        <taxon>Halobacteriales</taxon>
        <taxon>Haloferacaceae</taxon>
        <taxon>Halorubrum</taxon>
    </lineage>
</organism>
<dbReference type="EMBL" id="AOJH01000001">
    <property type="protein sequence ID" value="EMA70374.1"/>
    <property type="molecule type" value="Genomic_DNA"/>
</dbReference>
<keyword evidence="1" id="KW-0812">Transmembrane</keyword>
<gene>
    <name evidence="2" type="ORF">C468_00030</name>
</gene>
<reference evidence="2 3" key="1">
    <citation type="journal article" date="2014" name="PLoS Genet.">
        <title>Phylogenetically driven sequencing of extremely halophilic archaea reveals strategies for static and dynamic osmo-response.</title>
        <authorList>
            <person name="Becker E.A."/>
            <person name="Seitzer P.M."/>
            <person name="Tritt A."/>
            <person name="Larsen D."/>
            <person name="Krusor M."/>
            <person name="Yao A.I."/>
            <person name="Wu D."/>
            <person name="Madern D."/>
            <person name="Eisen J.A."/>
            <person name="Darling A.E."/>
            <person name="Facciotti M.T."/>
        </authorList>
    </citation>
    <scope>NUCLEOTIDE SEQUENCE [LARGE SCALE GENOMIC DNA]</scope>
    <source>
        <strain evidence="2 3">JCM 14978</strain>
    </source>
</reference>
<dbReference type="RefSeq" id="WP_008846792.1">
    <property type="nucleotide sequence ID" value="NZ_AOJH01000001.1"/>
</dbReference>
<keyword evidence="1" id="KW-0472">Membrane</keyword>
<dbReference type="Proteomes" id="UP000011546">
    <property type="component" value="Unassembled WGS sequence"/>
</dbReference>
<dbReference type="AlphaFoldDB" id="M0PL70"/>
<keyword evidence="1" id="KW-1133">Transmembrane helix</keyword>
<comment type="caution">
    <text evidence="2">The sequence shown here is derived from an EMBL/GenBank/DDBJ whole genome shotgun (WGS) entry which is preliminary data.</text>
</comment>
<feature type="transmembrane region" description="Helical" evidence="1">
    <location>
        <begin position="122"/>
        <end position="140"/>
    </location>
</feature>
<proteinExistence type="predicted"/>
<protein>
    <submittedName>
        <fullName evidence="2">Uncharacterized protein</fullName>
    </submittedName>
</protein>
<evidence type="ECO:0000313" key="2">
    <source>
        <dbReference type="EMBL" id="EMA70374.1"/>
    </source>
</evidence>
<dbReference type="InterPro" id="IPR058927">
    <property type="entry name" value="OB_2TM"/>
</dbReference>
<dbReference type="OrthoDB" id="206389at2157"/>
<evidence type="ECO:0000313" key="3">
    <source>
        <dbReference type="Proteomes" id="UP000011546"/>
    </source>
</evidence>
<sequence length="171" mass="18277">MATAVGYRMGALGVCVVLLVGLFVLAGAGYPAPPDSGPNLADPDVSPKNFAGEHVETGGEVIATDPVTIEIEDGTSTQRLPVKNAPDVRVGQGIIVDGTLTTDGTLVVNRDRAVVREPWETTYMYAISVLGALFVAVRIFDGWRFDLNEIAFSPRDTPLHTRYLSEEDTDG</sequence>